<dbReference type="Pfam" id="PF18413">
    <property type="entry name" value="Neuraminidase"/>
    <property type="match status" value="1"/>
</dbReference>
<evidence type="ECO:0000259" key="3">
    <source>
        <dbReference type="Pfam" id="PF18413"/>
    </source>
</evidence>
<proteinExistence type="predicted"/>
<dbReference type="Pfam" id="PF20220">
    <property type="entry name" value="ABC_toxin_N"/>
    <property type="match status" value="1"/>
</dbReference>
<reference evidence="5 6" key="1">
    <citation type="submission" date="2020-01" db="EMBL/GenBank/DDBJ databases">
        <authorList>
            <consortium name="DOE Joint Genome Institute"/>
            <person name="Haridas S."/>
            <person name="Albert R."/>
            <person name="Binder M."/>
            <person name="Bloem J."/>
            <person name="Labutti K."/>
            <person name="Salamov A."/>
            <person name="Andreopoulos B."/>
            <person name="Baker S.E."/>
            <person name="Barry K."/>
            <person name="Bills G."/>
            <person name="Bluhm B.H."/>
            <person name="Cannon C."/>
            <person name="Castanera R."/>
            <person name="Culley D.E."/>
            <person name="Daum C."/>
            <person name="Ezra D."/>
            <person name="Gonzalez J.B."/>
            <person name="Henrissat B."/>
            <person name="Kuo A."/>
            <person name="Liang C."/>
            <person name="Lipzen A."/>
            <person name="Lutzoni F."/>
            <person name="Magnuson J."/>
            <person name="Mondo S."/>
            <person name="Nolan M."/>
            <person name="Ohm R."/>
            <person name="Pangilinan J."/>
            <person name="Park H.-J.H."/>
            <person name="Ramirez L."/>
            <person name="Alfaro M."/>
            <person name="Sun H."/>
            <person name="Tritt A."/>
            <person name="Yoshinaga Y."/>
            <person name="Zwiers L.-H.L."/>
            <person name="Turgeon B.G."/>
            <person name="Goodwin S.B."/>
            <person name="Spatafora J.W."/>
            <person name="Crous P.W."/>
            <person name="Grigoriev I.V."/>
        </authorList>
    </citation>
    <scope>NUCLEOTIDE SEQUENCE [LARGE SCALE GENOMIC DNA]</scope>
    <source>
        <strain evidence="5 6">CBS 611.86</strain>
    </source>
</reference>
<feature type="domain" description="Neuraminidase-like" evidence="3">
    <location>
        <begin position="1428"/>
        <end position="1589"/>
    </location>
</feature>
<feature type="compositionally biased region" description="Acidic residues" evidence="1">
    <location>
        <begin position="48"/>
        <end position="70"/>
    </location>
</feature>
<gene>
    <name evidence="5" type="ORF">BDV95DRAFT_610941</name>
</gene>
<dbReference type="OrthoDB" id="4940706at2759"/>
<feature type="domain" description="ABC toxin N-terminal" evidence="4">
    <location>
        <begin position="1278"/>
        <end position="1398"/>
    </location>
</feature>
<evidence type="ECO:0000313" key="6">
    <source>
        <dbReference type="Proteomes" id="UP000481861"/>
    </source>
</evidence>
<evidence type="ECO:0000259" key="4">
    <source>
        <dbReference type="Pfam" id="PF20220"/>
    </source>
</evidence>
<dbReference type="InterPro" id="IPR040840">
    <property type="entry name" value="TcA_TcB_BD"/>
</dbReference>
<feature type="domain" description="Tc toxin complex TcA C-terminal TcB-binding" evidence="2">
    <location>
        <begin position="2360"/>
        <end position="2644"/>
    </location>
</feature>
<accession>A0A7C8I072</accession>
<protein>
    <submittedName>
        <fullName evidence="5">Uncharacterized protein</fullName>
    </submittedName>
</protein>
<organism evidence="5 6">
    <name type="scientific">Massariosphaeria phaeospora</name>
    <dbReference type="NCBI Taxonomy" id="100035"/>
    <lineage>
        <taxon>Eukaryota</taxon>
        <taxon>Fungi</taxon>
        <taxon>Dikarya</taxon>
        <taxon>Ascomycota</taxon>
        <taxon>Pezizomycotina</taxon>
        <taxon>Dothideomycetes</taxon>
        <taxon>Pleosporomycetidae</taxon>
        <taxon>Pleosporales</taxon>
        <taxon>Pleosporales incertae sedis</taxon>
        <taxon>Massariosphaeria</taxon>
    </lineage>
</organism>
<evidence type="ECO:0000313" key="5">
    <source>
        <dbReference type="EMBL" id="KAF2867057.1"/>
    </source>
</evidence>
<dbReference type="InterPro" id="IPR046839">
    <property type="entry name" value="ABC_toxin_N"/>
</dbReference>
<dbReference type="Pfam" id="PF18276">
    <property type="entry name" value="TcA_TcB_BD"/>
    <property type="match status" value="1"/>
</dbReference>
<dbReference type="EMBL" id="JAADJZ010000024">
    <property type="protein sequence ID" value="KAF2867057.1"/>
    <property type="molecule type" value="Genomic_DNA"/>
</dbReference>
<sequence length="2834" mass="315716">MDSSAREQLLQILADVFALQISPTHFAALLKDGLTITEAVERLNLEQDNSEDETSSEEESDDDGSDEEETNTAKADPARLPLLLELFEYCKKEPSVLTRIAKDTSLTSIRDVALNAFPQYTVETDELRAHLYITEPTAVIAGLLDADRINLPNEASGVIGAAVKDLLDHDFDILRMPVAPACEQWLGKEDRTTSEATLCEIQRLAVIVRQPEDIGALLRANFTSANAMAQTALPSFEQQMELHGPLLAEPVKIYSHAVTIDQHNDQITTLMSQQFGTIDVHGLAPAMAGPAPGGEAAAAEEAVDEETNRPYDTSEVYMTMQMPQTAEKAAAAVPQRTTRVMGQKPTLPAHDDVEKKLTDTLKESTTAASSILLDMNLPENPDALSVLSPAAYLVDLLRMLKGVHEDPIAAAGTATQVQATSTDSSKQQTATGGDLLTRLLHRRPDIEHLQLSVLNQEVRMPYIDIANEIMESVVSYFGGPSSKTIIESHNMGDVDTEELSLREPQHVDYTVYEEYIHDQVAPLHEFPYNFSLERTRNLMNGFRLSRLGLLQAFCTEDVLVHALDINANVAQSVAQTIVAAEQLHMSLDDFCIITGQDFYGKPSGKTYTPHKLWGFKTEDDMLDVSPKQVGLYFVEKQLLPRAGISFETLVQIVHCPFFNENLHIYPHKPGNNTEDSPMLAASLEDYRICNTDSETLTSTSCHRLNVFLRLLIKLKWPVHELSEALIALGATTELSTIPASVLVGLAALEDLSHSSEISILSLLLLWTKSTNSQFQSLLKTELELARMSGLDSVFANGVVQGQWPDHESLIPHALIVGACLDLDAEDVELLIASKKIADLVNWETLGIVRKVALLCKILKISVADYLSLSSESSLGIDDLFESPGKTLAFSRRWRKLLGTDSTDSLLQCFESREDEDSSSQTERFLGSTITYFTSNKLWADRLVQSDKTVQDRAKASIDKAISSLLSEAVPALTVPASIHFSETVEVIGKGVLDGIQQSPSIRAPTSGLLFTPSTSRCIFVIEGVQEAGKGAVQFNGEGLVFEKRTVDKNVTFESKSIQLQTDSFYKLTVGLQQGILSMRHDGEGPSFIPQETISTVTKGLHHLSITAAVIKMMKLEKSEIAQLIPQEYGSYASRLSLLEEFTCYKDFQSRTRQLLTFPTTISSLDETTKLSVPLQQLTNWPAKFVDDILDANYPGVSETERKSVFRNFGSVSKLYAQADLMAKSNLFRAAPQTFVDCAIGELNGKLYEASDKLSSTVRSLTLSSGPSQIAFQKSNELLRISRRDALIQYLLQQDYIKVAKIKDADDLFEYFLIDVQMGADQQTTRIMQAIAAVQLFVERCFMNMESGVSPSALDKPQWTSWLGNYRQWEANRKIFLYPENWVDPTLRDNKTEVFKELETAIAQKQLDKNTMLQLVKNYIYGVHDLGSLQVESYYQEVRKGNEHRFHIFARTKSSPPRYYYRTMDYTAQITIVPEWTPWQIIQVDVPMYEVDDIGNTLDHPGSYLVPFVWKQQLHLLMPQLVLKPGETGKDKPASALAVLPSASKEQQAPSGTKSWGRYWELKLAWTIYRDGAWTPKCTSLSTLKIEILENDADKFPDVSSLVFRVDAQPLGLSIYIERTLQKSKSEKKEAGPVIVTLGKFVMRGDSLVNQPQESVTTTTIVSATVFNKLIQPSKTWAQDDGKNPWAGATFALPPFQYPSTGWDTKWTLNYAGQSNTMPQGLIVAIESAKAGATFTWFRIPHDTISEKGSNASVKLYNVLDSRLIEAATNAVSLKDIFDAITVFDNEMNLEETGLDLVEAKSLSEEEKKKAIKAKQEYSSWDKLNNMNSVYGKHGSTYYKETSTPYAIYNWELGFHVVALLMERLAATRQYDLALEVARLVFDPTIVSQKEKHAQWSFLPFRDEKTRAQGKTYTLLSELPRSSVTLEGVHQIILDWRRNSFSPHAIARNRPLAYMKRLALKYVQVLVDAGDAEFRKDTLESMPIALQLYVEASHVFGPAPQKIPAVTKTNPLTYKDIAEKLDEFGNASVELEVVRPFFVPFDERGRAVAASASGLGFVKAPYFTIPPNPEISALRARIDDRLFKVRNYLDLNGQPRRATMFGPPLDPKNLINRGAGERVLDQVVADVNVSLSKYRFKFLLQKSLDLCAELKSLGLAYLSAKERKDSEQMMTTKMNQERVVNNIVLQMKTVQKEEATATLEQLRQSRESAAFRLQYYSALTGDAAQIPGEEQGFDPVQQSIGRRSPGYLRMSAEEETELKKAATAAEWTLLANGMEFSASILAAIPPISTQAQPWGVGVTVSSPPWGQGALIAASIFKGLSQIEAEQGMNAGRVNRLRQQLSERRQQLNQAGFDIKSTDLSIKAQKARIATVDKDVEVQRQQMKNALETVDYLKTKFNNVDLYSYLDHQTMMVFSHTYNLAFELARHARKAFCFETGQPDTPLVSGDYWDDARGGLLCAENLSMSLRNMELQYLDKAVHTFEIVKHVSLRQVAPLSLLKLRSQGETHFSLPEVLFDADFPGHLFRKIKSVSVSILCTIGPYTSLNCLLSLESSSYRTLATTNGQYISQGVADPRFVHVDTASKHIAVSSGQQDTGVFQLDFNDDKYMPFEGAGTISSWKVHFPSFALNKIDFSSISDVIMHLRYTSRDGGEALKTAAQNSVKEFLQTIQALDKDGSFGLLDLKHDYPMEWHRLVTGSFSGDTVRLQLQNVKERLPFYTKAHPMRISNVHMLFKTAADITENIGATINETVFVKNDAPSVVPADFYCLSVGNKALVADDQDKSRVGSAAVPKSKDTGSWPQDNWVVDLKCSSGVARQFKEGFLVFSYSLAIPTQNAR</sequence>
<feature type="region of interest" description="Disordered" evidence="1">
    <location>
        <begin position="44"/>
        <end position="75"/>
    </location>
</feature>
<comment type="caution">
    <text evidence="5">The sequence shown here is derived from an EMBL/GenBank/DDBJ whole genome shotgun (WGS) entry which is preliminary data.</text>
</comment>
<keyword evidence="6" id="KW-1185">Reference proteome</keyword>
<dbReference type="InterPro" id="IPR041079">
    <property type="entry name" value="Neuraminidase-like"/>
</dbReference>
<evidence type="ECO:0000256" key="1">
    <source>
        <dbReference type="SAM" id="MobiDB-lite"/>
    </source>
</evidence>
<dbReference type="Proteomes" id="UP000481861">
    <property type="component" value="Unassembled WGS sequence"/>
</dbReference>
<evidence type="ECO:0000259" key="2">
    <source>
        <dbReference type="Pfam" id="PF18276"/>
    </source>
</evidence>
<name>A0A7C8I072_9PLEO</name>